<dbReference type="Proteomes" id="UP000442990">
    <property type="component" value="Unassembled WGS sequence"/>
</dbReference>
<dbReference type="EMBL" id="WBKG01000006">
    <property type="protein sequence ID" value="KAB1988816.1"/>
    <property type="molecule type" value="Genomic_DNA"/>
</dbReference>
<dbReference type="RefSeq" id="WP_151468848.1">
    <property type="nucleotide sequence ID" value="NZ_WBKG01000006.1"/>
</dbReference>
<sequence length="86" mass="9208">MADHPDDRFHLSSMREQVCPPALDNPFAVLPTGAANCPEGERLALSRLFVFSCCFGLQAAEAAGGVEGFTCVDVLNPLVGRWTSRA</sequence>
<name>A0A7J5DJH8_9ACTN</name>
<accession>A0A7J5DJH8</accession>
<organism evidence="1 2">
    <name type="scientific">Streptomyces triticiradicis</name>
    <dbReference type="NCBI Taxonomy" id="2651189"/>
    <lineage>
        <taxon>Bacteria</taxon>
        <taxon>Bacillati</taxon>
        <taxon>Actinomycetota</taxon>
        <taxon>Actinomycetes</taxon>
        <taxon>Kitasatosporales</taxon>
        <taxon>Streptomycetaceae</taxon>
        <taxon>Streptomyces</taxon>
    </lineage>
</organism>
<proteinExistence type="predicted"/>
<comment type="caution">
    <text evidence="1">The sequence shown here is derived from an EMBL/GenBank/DDBJ whole genome shotgun (WGS) entry which is preliminary data.</text>
</comment>
<evidence type="ECO:0000313" key="2">
    <source>
        <dbReference type="Proteomes" id="UP000442990"/>
    </source>
</evidence>
<evidence type="ECO:0000313" key="1">
    <source>
        <dbReference type="EMBL" id="KAB1988816.1"/>
    </source>
</evidence>
<gene>
    <name evidence="1" type="ORF">F8144_09685</name>
</gene>
<keyword evidence="2" id="KW-1185">Reference proteome</keyword>
<dbReference type="AlphaFoldDB" id="A0A7J5DJH8"/>
<protein>
    <submittedName>
        <fullName evidence="1">Uncharacterized protein</fullName>
    </submittedName>
</protein>
<reference evidence="1 2" key="1">
    <citation type="submission" date="2019-09" db="EMBL/GenBank/DDBJ databases">
        <title>Isolation and identification of active actinomycetes.</title>
        <authorList>
            <person name="Yu Z."/>
            <person name="Han C."/>
            <person name="Yu B."/>
        </authorList>
    </citation>
    <scope>NUCLEOTIDE SEQUENCE [LARGE SCALE GENOMIC DNA]</scope>
    <source>
        <strain evidence="1 2">NEAU-H2</strain>
    </source>
</reference>